<gene>
    <name evidence="1" type="ORF">A6A03_17910</name>
</gene>
<dbReference type="OrthoDB" id="154999at2"/>
<dbReference type="STRING" id="1707952.A6A03_17910"/>
<reference evidence="1 2" key="1">
    <citation type="submission" date="2016-04" db="EMBL/GenBank/DDBJ databases">
        <title>Chloroflexus islandicus sp. nov., a thermophilic filamentous anoxygenic phototrophic bacterium from geyser Strokkur (Iceland).</title>
        <authorList>
            <person name="Gaisin V.A."/>
            <person name="Kalashnikov A.M."/>
            <person name="Sukhacheva M.V."/>
            <person name="Grouzdev D.S."/>
            <person name="Ivanov T.M."/>
            <person name="Kuznetsov B."/>
            <person name="Gorlenko V.M."/>
        </authorList>
    </citation>
    <scope>NUCLEOTIDE SEQUENCE [LARGE SCALE GENOMIC DNA]</scope>
    <source>
        <strain evidence="2">isl-2</strain>
    </source>
</reference>
<dbReference type="AlphaFoldDB" id="A0A178M5F5"/>
<accession>A0A178M5F5</accession>
<sequence>MSDKSIDFTQLYAQIQQAPLQASDRPAILGGEFAADQLQTFLKKWETQKSWQGMPYRIWEHVSHIEFAAQPPDLIYLQRADIFGESGHLSLRRDAQRWLWHYIGQPVTLTAFQSEDFWRRHPNCQLRRYAESVMLWGDRKDTSSPWHDDRVAAASLTYPINTTGRVYLHFWRYTEHGQTVFVQYRELRGKP</sequence>
<name>A0A178M5F5_9CHLR</name>
<keyword evidence="2" id="KW-1185">Reference proteome</keyword>
<dbReference type="RefSeq" id="WP_066789968.1">
    <property type="nucleotide sequence ID" value="NZ_LWQS01000075.1"/>
</dbReference>
<evidence type="ECO:0000313" key="1">
    <source>
        <dbReference type="EMBL" id="OAN43793.1"/>
    </source>
</evidence>
<protein>
    <submittedName>
        <fullName evidence="1">Uncharacterized protein</fullName>
    </submittedName>
</protein>
<comment type="caution">
    <text evidence="1">The sequence shown here is derived from an EMBL/GenBank/DDBJ whole genome shotgun (WGS) entry which is preliminary data.</text>
</comment>
<dbReference type="EMBL" id="LWQS01000075">
    <property type="protein sequence ID" value="OAN43793.1"/>
    <property type="molecule type" value="Genomic_DNA"/>
</dbReference>
<organism evidence="1 2">
    <name type="scientific">Chloroflexus islandicus</name>
    <dbReference type="NCBI Taxonomy" id="1707952"/>
    <lineage>
        <taxon>Bacteria</taxon>
        <taxon>Bacillati</taxon>
        <taxon>Chloroflexota</taxon>
        <taxon>Chloroflexia</taxon>
        <taxon>Chloroflexales</taxon>
        <taxon>Chloroflexineae</taxon>
        <taxon>Chloroflexaceae</taxon>
        <taxon>Chloroflexus</taxon>
    </lineage>
</organism>
<proteinExistence type="predicted"/>
<dbReference type="NCBIfam" id="TIGR03984">
    <property type="entry name" value="CRISPR-associated protein Csx19"/>
    <property type="match status" value="1"/>
</dbReference>
<dbReference type="Proteomes" id="UP000078287">
    <property type="component" value="Unassembled WGS sequence"/>
</dbReference>
<evidence type="ECO:0000313" key="2">
    <source>
        <dbReference type="Proteomes" id="UP000078287"/>
    </source>
</evidence>
<dbReference type="InterPro" id="IPR023815">
    <property type="entry name" value="CRISPR-assoc_Csx19"/>
</dbReference>